<keyword evidence="1" id="KW-1133">Transmembrane helix</keyword>
<dbReference type="KEGG" id="oxy:HCG48_13390"/>
<protein>
    <submittedName>
        <fullName evidence="3">CPBP family intramembrane metalloprotease</fullName>
    </submittedName>
</protein>
<evidence type="ECO:0000313" key="3">
    <source>
        <dbReference type="EMBL" id="QIZ71451.1"/>
    </source>
</evidence>
<keyword evidence="3" id="KW-0482">Metalloprotease</keyword>
<evidence type="ECO:0000256" key="1">
    <source>
        <dbReference type="SAM" id="Phobius"/>
    </source>
</evidence>
<feature type="transmembrane region" description="Helical" evidence="1">
    <location>
        <begin position="52"/>
        <end position="73"/>
    </location>
</feature>
<feature type="transmembrane region" description="Helical" evidence="1">
    <location>
        <begin position="149"/>
        <end position="168"/>
    </location>
</feature>
<accession>A0A6H1TXZ1</accession>
<proteinExistence type="predicted"/>
<name>A0A6H1TXZ1_9CYAN</name>
<dbReference type="Pfam" id="PF02517">
    <property type="entry name" value="Rce1-like"/>
    <property type="match status" value="1"/>
</dbReference>
<keyword evidence="1" id="KW-0472">Membrane</keyword>
<dbReference type="AlphaFoldDB" id="A0A6H1TXZ1"/>
<dbReference type="PANTHER" id="PTHR43592">
    <property type="entry name" value="CAAX AMINO TERMINAL PROTEASE"/>
    <property type="match status" value="1"/>
</dbReference>
<feature type="transmembrane region" description="Helical" evidence="1">
    <location>
        <begin position="20"/>
        <end position="40"/>
    </location>
</feature>
<dbReference type="PANTHER" id="PTHR43592:SF7">
    <property type="entry name" value="CAAX AMINO TERMINAL PROTEASE FAMILY PROTEIN"/>
    <property type="match status" value="1"/>
</dbReference>
<dbReference type="EMBL" id="CP051167">
    <property type="protein sequence ID" value="QIZ71451.1"/>
    <property type="molecule type" value="Genomic_DNA"/>
</dbReference>
<feature type="domain" description="CAAX prenyl protease 2/Lysostaphin resistance protein A-like" evidence="2">
    <location>
        <begin position="95"/>
        <end position="183"/>
    </location>
</feature>
<dbReference type="InterPro" id="IPR003675">
    <property type="entry name" value="Rce1/LyrA-like_dom"/>
</dbReference>
<dbReference type="GO" id="GO:0006508">
    <property type="term" value="P:proteolysis"/>
    <property type="evidence" value="ECO:0007669"/>
    <property type="project" value="UniProtKB-KW"/>
</dbReference>
<dbReference type="Proteomes" id="UP000500857">
    <property type="component" value="Chromosome"/>
</dbReference>
<organism evidence="3 4">
    <name type="scientific">Oxynema aestuarii AP17</name>
    <dbReference type="NCBI Taxonomy" id="2064643"/>
    <lineage>
        <taxon>Bacteria</taxon>
        <taxon>Bacillati</taxon>
        <taxon>Cyanobacteriota</taxon>
        <taxon>Cyanophyceae</taxon>
        <taxon>Oscillatoriophycideae</taxon>
        <taxon>Oscillatoriales</taxon>
        <taxon>Oscillatoriaceae</taxon>
        <taxon>Oxynema</taxon>
        <taxon>Oxynema aestuarii</taxon>
    </lineage>
</organism>
<reference evidence="3 4" key="1">
    <citation type="submission" date="2020-04" db="EMBL/GenBank/DDBJ databases">
        <authorList>
            <person name="Basu S."/>
            <person name="Maruthanayagam V."/>
            <person name="Chakraborty S."/>
            <person name="Pramanik A."/>
            <person name="Mukherjee J."/>
            <person name="Brink B."/>
        </authorList>
    </citation>
    <scope>NUCLEOTIDE SEQUENCE [LARGE SCALE GENOMIC DNA]</scope>
    <source>
        <strain evidence="3 4">AP17</strain>
    </source>
</reference>
<sequence>MSEKRPTNPEIEPLTRVQVLVAMAVTAILLLVVAKLWLYFSSGFRLPWQFGGQAIAQGVAVGLGISGTSAIVYRLWPDYRRCADFYLKIVLDPLIWPDLIWLGLLPGLSEELLFRGVLLPAIGLNANGLIVTSICFGILHLSSLQQWPYMVWATIVGLVLGGSALLTGNLLVPIVAHVLTNLISSILWKFGQLQDSDNRFS</sequence>
<keyword evidence="1" id="KW-0812">Transmembrane</keyword>
<dbReference type="GO" id="GO:0008237">
    <property type="term" value="F:metallopeptidase activity"/>
    <property type="evidence" value="ECO:0007669"/>
    <property type="project" value="UniProtKB-KW"/>
</dbReference>
<dbReference type="GO" id="GO:0080120">
    <property type="term" value="P:CAAX-box protein maturation"/>
    <property type="evidence" value="ECO:0007669"/>
    <property type="project" value="UniProtKB-ARBA"/>
</dbReference>
<evidence type="ECO:0000313" key="4">
    <source>
        <dbReference type="Proteomes" id="UP000500857"/>
    </source>
</evidence>
<gene>
    <name evidence="3" type="ORF">HCG48_13390</name>
</gene>
<evidence type="ECO:0000259" key="2">
    <source>
        <dbReference type="Pfam" id="PF02517"/>
    </source>
</evidence>
<keyword evidence="3" id="KW-0645">Protease</keyword>
<keyword evidence="3" id="KW-0378">Hydrolase</keyword>
<dbReference type="RefSeq" id="WP_168569603.1">
    <property type="nucleotide sequence ID" value="NZ_CP051167.1"/>
</dbReference>
<dbReference type="GO" id="GO:0004175">
    <property type="term" value="F:endopeptidase activity"/>
    <property type="evidence" value="ECO:0007669"/>
    <property type="project" value="UniProtKB-ARBA"/>
</dbReference>
<feature type="transmembrane region" description="Helical" evidence="1">
    <location>
        <begin position="117"/>
        <end position="142"/>
    </location>
</feature>
<keyword evidence="4" id="KW-1185">Reference proteome</keyword>